<dbReference type="EMBL" id="CBTN010000035">
    <property type="protein sequence ID" value="CDH56168.1"/>
    <property type="molecule type" value="Genomic_DNA"/>
</dbReference>
<sequence length="300" mass="33656">MTPVSNQVEPQQVHAKAIDNNGIDDKTTVTTTTTTTTTTPFAQKLSKGFGLVRQSPSLRRNDLEKRMDTLRQAQMQLLKVSRIYGQPAYDCPTQHFDELSNALKGIDGHMDYERPKSLPHALARVAAQGSEIITCNNDSSGGGDVDPLANALHQVATTYEKIGDARIEMDKSITCHYHQPMLNKLQSTFDQAIKARRHVQSTRLSLDASRAQYRSASADRKDIMRRHCEQAEEQFVSAVLHATNLMKEVLLDPEPFKGLTELVIAQAAFYKEAHERLLQLAPELDEILVLQESQYRKTRG</sequence>
<dbReference type="Pfam" id="PF10455">
    <property type="entry name" value="BAR_2"/>
    <property type="match status" value="1"/>
</dbReference>
<dbReference type="VEuPathDB" id="FungiDB:LCOR_07250.1"/>
<comment type="caution">
    <text evidence="1">The sequence shown here is derived from an EMBL/GenBank/DDBJ whole genome shotgun (WGS) entry which is preliminary data.</text>
</comment>
<protein>
    <submittedName>
        <fullName evidence="1">Bar domain protein</fullName>
    </submittedName>
</protein>
<proteinExistence type="predicted"/>
<gene>
    <name evidence="1" type="ORF">LCOR_07250.1</name>
</gene>
<reference evidence="1" key="1">
    <citation type="submission" date="2013-08" db="EMBL/GenBank/DDBJ databases">
        <title>Gene expansion shapes genome architecture in the human pathogen Lichtheimia corymbifera: an evolutionary genomics analysis in the ancient terrestrial Mucorales (Mucoromycotina).</title>
        <authorList>
            <person name="Schwartze V.U."/>
            <person name="Winter S."/>
            <person name="Shelest E."/>
            <person name="Marcet-Houben M."/>
            <person name="Horn F."/>
            <person name="Wehner S."/>
            <person name="Hoffmann K."/>
            <person name="Riege K."/>
            <person name="Sammeth M."/>
            <person name="Nowrousian M."/>
            <person name="Valiante V."/>
            <person name="Linde J."/>
            <person name="Jacobsen I.D."/>
            <person name="Marz M."/>
            <person name="Brakhage A.A."/>
            <person name="Gabaldon T."/>
            <person name="Bocker S."/>
            <person name="Voigt K."/>
        </authorList>
    </citation>
    <scope>NUCLEOTIDE SEQUENCE [LARGE SCALE GENOMIC DNA]</scope>
    <source>
        <strain evidence="1">FSU 9682</strain>
    </source>
</reference>
<organism evidence="1 2">
    <name type="scientific">Lichtheimia corymbifera JMRC:FSU:9682</name>
    <dbReference type="NCBI Taxonomy" id="1263082"/>
    <lineage>
        <taxon>Eukaryota</taxon>
        <taxon>Fungi</taxon>
        <taxon>Fungi incertae sedis</taxon>
        <taxon>Mucoromycota</taxon>
        <taxon>Mucoromycotina</taxon>
        <taxon>Mucoromycetes</taxon>
        <taxon>Mucorales</taxon>
        <taxon>Lichtheimiaceae</taxon>
        <taxon>Lichtheimia</taxon>
    </lineage>
</organism>
<name>A0A068S1A5_9FUNG</name>
<dbReference type="STRING" id="1263082.A0A068S1A5"/>
<dbReference type="OrthoDB" id="5549748at2759"/>
<dbReference type="InterPro" id="IPR018859">
    <property type="entry name" value="BAR_dom-cont"/>
</dbReference>
<evidence type="ECO:0000313" key="1">
    <source>
        <dbReference type="EMBL" id="CDH56168.1"/>
    </source>
</evidence>
<accession>A0A068S1A5</accession>
<dbReference type="SUPFAM" id="SSF103657">
    <property type="entry name" value="BAR/IMD domain-like"/>
    <property type="match status" value="1"/>
</dbReference>
<evidence type="ECO:0000313" key="2">
    <source>
        <dbReference type="Proteomes" id="UP000027586"/>
    </source>
</evidence>
<dbReference type="Gene3D" id="1.20.1270.60">
    <property type="entry name" value="Arfaptin homology (AH) domain/BAR domain"/>
    <property type="match status" value="1"/>
</dbReference>
<dbReference type="AlphaFoldDB" id="A0A068S1A5"/>
<keyword evidence="2" id="KW-1185">Reference proteome</keyword>
<dbReference type="Proteomes" id="UP000027586">
    <property type="component" value="Unassembled WGS sequence"/>
</dbReference>
<dbReference type="InterPro" id="IPR027267">
    <property type="entry name" value="AH/BAR_dom_sf"/>
</dbReference>